<dbReference type="RefSeq" id="WP_035328497.1">
    <property type="nucleotide sequence ID" value="NZ_CP015125.1"/>
</dbReference>
<feature type="chain" id="PRO_5001999371" evidence="1">
    <location>
        <begin position="23"/>
        <end position="276"/>
    </location>
</feature>
<organism evidence="2 3">
    <name type="scientific">Dokdonia donghaensis DSW-1</name>
    <dbReference type="NCBI Taxonomy" id="1300343"/>
    <lineage>
        <taxon>Bacteria</taxon>
        <taxon>Pseudomonadati</taxon>
        <taxon>Bacteroidota</taxon>
        <taxon>Flavobacteriia</taxon>
        <taxon>Flavobacteriales</taxon>
        <taxon>Flavobacteriaceae</taxon>
        <taxon>Dokdonia</taxon>
    </lineage>
</organism>
<evidence type="ECO:0000256" key="1">
    <source>
        <dbReference type="SAM" id="SignalP"/>
    </source>
</evidence>
<dbReference type="Proteomes" id="UP000030140">
    <property type="component" value="Unassembled WGS sequence"/>
</dbReference>
<gene>
    <name evidence="2" type="ORF">NV36_00360</name>
</gene>
<evidence type="ECO:0000313" key="2">
    <source>
        <dbReference type="EMBL" id="KGO07899.1"/>
    </source>
</evidence>
<dbReference type="OrthoDB" id="1490620at2"/>
<dbReference type="EMBL" id="JSAQ01000001">
    <property type="protein sequence ID" value="KGO07899.1"/>
    <property type="molecule type" value="Genomic_DNA"/>
</dbReference>
<evidence type="ECO:0000313" key="3">
    <source>
        <dbReference type="Proteomes" id="UP000030140"/>
    </source>
</evidence>
<dbReference type="KEGG" id="ddo:I597_2468"/>
<comment type="caution">
    <text evidence="2">The sequence shown here is derived from an EMBL/GenBank/DDBJ whole genome shotgun (WGS) entry which is preliminary data.</text>
</comment>
<reference evidence="2 3" key="1">
    <citation type="submission" date="2014-10" db="EMBL/GenBank/DDBJ databases">
        <title>Draft genome sequence of the proteorhodopsin-containing marine bacterium Dokdonia donghaensis.</title>
        <authorList>
            <person name="Gomez-Consarnau L."/>
            <person name="Gonzalez J.M."/>
            <person name="Riedel T."/>
            <person name="Jaenicke S."/>
            <person name="Wagner-Doebler I."/>
            <person name="Fuhrman J.A."/>
        </authorList>
    </citation>
    <scope>NUCLEOTIDE SEQUENCE [LARGE SCALE GENOMIC DNA]</scope>
    <source>
        <strain evidence="2 3">DSW-1</strain>
    </source>
</reference>
<dbReference type="AlphaFoldDB" id="A0A0A2GXC5"/>
<feature type="signal peptide" evidence="1">
    <location>
        <begin position="1"/>
        <end position="22"/>
    </location>
</feature>
<proteinExistence type="predicted"/>
<dbReference type="PATRIC" id="fig|1300343.5.peg.2492"/>
<dbReference type="Pfam" id="PF20113">
    <property type="entry name" value="DUF6503"/>
    <property type="match status" value="1"/>
</dbReference>
<dbReference type="InterPro" id="IPR045444">
    <property type="entry name" value="DUF6503"/>
</dbReference>
<keyword evidence="1" id="KW-0732">Signal</keyword>
<accession>A0A0A2GXC5</accession>
<sequence length="276" mass="31807">MTLKTTLGILIALICISCNNTTQQTPTTTENAVKEETPTFTNKGHELVYTMMQEVGDYATLAAKNDVVYTYTYQTPDGQKDVSTEKYIFDGEYSYGLYNTHQRTLPELEGNIEQGYDGKEYWLKNEGTIITDEAALKRVAFNRPTNYYWFTMMQKLGDPGLVYKYVKQQTVNDINYDVVKVSFESTGDKPQDIYQVYINPETKRVDQFLFTVVDFGVTDPYLMEVSYDEVDGLQIPTKRRYKKSDWDATVTDAPWITVDWTDITFDNGLEKSLFVK</sequence>
<keyword evidence="3" id="KW-1185">Reference proteome</keyword>
<name>A0A0A2GXC5_9FLAO</name>
<protein>
    <submittedName>
        <fullName evidence="2">Uncharacterized protein</fullName>
    </submittedName>
</protein>